<protein>
    <submittedName>
        <fullName evidence="1">Uncharacterized protein</fullName>
    </submittedName>
</protein>
<sequence length="97" mass="10900">MNESKAIKIIKQEMGWESKSSTLRAFEEAIKALEEVQQYRAISTTEECRAAMGKQTAKRPRIMGNAMICPSCPRCFKSASPTYCPSCGQMIDWGNEE</sequence>
<evidence type="ECO:0000313" key="1">
    <source>
        <dbReference type="EMBL" id="VYU72506.1"/>
    </source>
</evidence>
<dbReference type="EMBL" id="CACRUM010000102">
    <property type="protein sequence ID" value="VYU72506.1"/>
    <property type="molecule type" value="Genomic_DNA"/>
</dbReference>
<dbReference type="RefSeq" id="WP_006857545.1">
    <property type="nucleotide sequence ID" value="NZ_CACRUM010000102.1"/>
</dbReference>
<accession>A0A6N3H6Z9</accession>
<dbReference type="AlphaFoldDB" id="A0A6N3H6Z9"/>
<proteinExistence type="predicted"/>
<dbReference type="GeneID" id="61433528"/>
<reference evidence="1" key="1">
    <citation type="submission" date="2019-11" db="EMBL/GenBank/DDBJ databases">
        <authorList>
            <person name="Feng L."/>
        </authorList>
    </citation>
    <scope>NUCLEOTIDE SEQUENCE</scope>
    <source>
        <strain evidence="1">RintestinalisLFYP67</strain>
    </source>
</reference>
<gene>
    <name evidence="1" type="ORF">RILFYP67_03159</name>
</gene>
<organism evidence="1">
    <name type="scientific">Roseburia intestinalis</name>
    <dbReference type="NCBI Taxonomy" id="166486"/>
    <lineage>
        <taxon>Bacteria</taxon>
        <taxon>Bacillati</taxon>
        <taxon>Bacillota</taxon>
        <taxon>Clostridia</taxon>
        <taxon>Lachnospirales</taxon>
        <taxon>Lachnospiraceae</taxon>
        <taxon>Roseburia</taxon>
    </lineage>
</organism>
<name>A0A6N3H6Z9_9FIRM</name>